<name>A0A7C5I4Y6_UNCW3</name>
<keyword evidence="1" id="KW-0175">Coiled coil</keyword>
<proteinExistence type="predicted"/>
<reference evidence="2" key="1">
    <citation type="journal article" date="2020" name="mSystems">
        <title>Genome- and Community-Level Interaction Insights into Carbon Utilization and Element Cycling Functions of Hydrothermarchaeota in Hydrothermal Sediment.</title>
        <authorList>
            <person name="Zhou Z."/>
            <person name="Liu Y."/>
            <person name="Xu W."/>
            <person name="Pan J."/>
            <person name="Luo Z.H."/>
            <person name="Li M."/>
        </authorList>
    </citation>
    <scope>NUCLEOTIDE SEQUENCE [LARGE SCALE GENOMIC DNA]</scope>
    <source>
        <strain evidence="2">HyVt-94</strain>
    </source>
</reference>
<feature type="non-terminal residue" evidence="2">
    <location>
        <position position="267"/>
    </location>
</feature>
<dbReference type="Proteomes" id="UP000886014">
    <property type="component" value="Unassembled WGS sequence"/>
</dbReference>
<dbReference type="EMBL" id="DRTV01000215">
    <property type="protein sequence ID" value="HHF58386.1"/>
    <property type="molecule type" value="Genomic_DNA"/>
</dbReference>
<feature type="coiled-coil region" evidence="1">
    <location>
        <begin position="15"/>
        <end position="98"/>
    </location>
</feature>
<comment type="caution">
    <text evidence="2">The sequence shown here is derived from an EMBL/GenBank/DDBJ whole genome shotgun (WGS) entry which is preliminary data.</text>
</comment>
<organism evidence="2">
    <name type="scientific">candidate division WOR-3 bacterium</name>
    <dbReference type="NCBI Taxonomy" id="2052148"/>
    <lineage>
        <taxon>Bacteria</taxon>
        <taxon>Bacteria division WOR-3</taxon>
    </lineage>
</organism>
<dbReference type="Gene3D" id="6.10.250.3150">
    <property type="match status" value="1"/>
</dbReference>
<accession>A0A7C5I4Y6</accession>
<dbReference type="AlphaFoldDB" id="A0A7C5I4Y6"/>
<protein>
    <submittedName>
        <fullName evidence="2">Uncharacterized protein</fullName>
    </submittedName>
</protein>
<evidence type="ECO:0000313" key="2">
    <source>
        <dbReference type="EMBL" id="HHF58386.1"/>
    </source>
</evidence>
<gene>
    <name evidence="2" type="ORF">ENL41_03065</name>
</gene>
<sequence>MKYLILLVLLTTSNIETYRRRLEKLKKDLENRKKTIQLLEKKRKSVTSELTYLNEREKAILSFLRAIREKKNILSRDIKALDLEIEKLEVELKRRIDALKFGLVFLYETPPRHPFEKILVMDTKDLELLFVTDHILQFEKQEHAKTLKEYEKLQKFKRLKEDNLAFVMELQDEADIKKKELVKLRKEKEKLLYTLERKKEREEQKMKELQKAIRDLESLVARLEREQEARRRREGIQARSPTGKYPWPCRGKVIRRFGTIINPKYKT</sequence>
<feature type="coiled-coil region" evidence="1">
    <location>
        <begin position="167"/>
        <end position="233"/>
    </location>
</feature>
<evidence type="ECO:0000256" key="1">
    <source>
        <dbReference type="SAM" id="Coils"/>
    </source>
</evidence>